<dbReference type="GO" id="GO:0005730">
    <property type="term" value="C:nucleolus"/>
    <property type="evidence" value="ECO:0007669"/>
    <property type="project" value="UniProtKB-SubCell"/>
</dbReference>
<keyword evidence="11" id="KW-1185">Reference proteome</keyword>
<keyword evidence="3 7" id="KW-0698">rRNA processing</keyword>
<comment type="function">
    <text evidence="7">Required for ribosome biogenesis. Part of a complex which catalyzes pseudouridylation of rRNA. This involves the isomerization of uridine such that the ribose is subsequently attached to C5, instead of the normal N1. Pseudouridine ("psi") residues may serve to stabilize the conformation of rRNAs.</text>
</comment>
<keyword evidence="2 7" id="KW-0690">Ribosome biogenesis</keyword>
<evidence type="ECO:0000256" key="5">
    <source>
        <dbReference type="ARBA" id="ARBA00022884"/>
    </source>
</evidence>
<dbReference type="Gene3D" id="2.40.10.230">
    <property type="entry name" value="Probable tRNA pseudouridine synthase domain"/>
    <property type="match status" value="1"/>
</dbReference>
<evidence type="ECO:0000256" key="4">
    <source>
        <dbReference type="ARBA" id="ARBA00022553"/>
    </source>
</evidence>
<keyword evidence="5 7" id="KW-0694">RNA-binding</keyword>
<evidence type="ECO:0000256" key="8">
    <source>
        <dbReference type="SAM" id="MobiDB-lite"/>
    </source>
</evidence>
<keyword evidence="9" id="KW-0732">Signal</keyword>
<evidence type="ECO:0000256" key="1">
    <source>
        <dbReference type="ARBA" id="ARBA00009801"/>
    </source>
</evidence>
<reference evidence="10 11" key="1">
    <citation type="journal article" date="2013" name="Proc. Natl. Acad. Sci. U.S.A.">
        <title>The king cobra genome reveals dynamic gene evolution and adaptation in the snake venom system.</title>
        <authorList>
            <person name="Vonk F.J."/>
            <person name="Casewell N.R."/>
            <person name="Henkel C.V."/>
            <person name="Heimberg A.M."/>
            <person name="Jansen H.J."/>
            <person name="McCleary R.J."/>
            <person name="Kerkkamp H.M."/>
            <person name="Vos R.A."/>
            <person name="Guerreiro I."/>
            <person name="Calvete J.J."/>
            <person name="Wuster W."/>
            <person name="Woods A.E."/>
            <person name="Logan J.M."/>
            <person name="Harrison R.A."/>
            <person name="Castoe T.A."/>
            <person name="de Koning A.P."/>
            <person name="Pollock D.D."/>
            <person name="Yandell M."/>
            <person name="Calderon D."/>
            <person name="Renjifo C."/>
            <person name="Currier R.B."/>
            <person name="Salgado D."/>
            <person name="Pla D."/>
            <person name="Sanz L."/>
            <person name="Hyder A.S."/>
            <person name="Ribeiro J.M."/>
            <person name="Arntzen J.W."/>
            <person name="van den Thillart G.E."/>
            <person name="Boetzer M."/>
            <person name="Pirovano W."/>
            <person name="Dirks R.P."/>
            <person name="Spaink H.P."/>
            <person name="Duboule D."/>
            <person name="McGlinn E."/>
            <person name="Kini R.M."/>
            <person name="Richardson M.K."/>
        </authorList>
    </citation>
    <scope>NUCLEOTIDE SEQUENCE</scope>
    <source>
        <tissue evidence="10">Blood</tissue>
    </source>
</reference>
<dbReference type="PANTHER" id="PTHR31633:SF1">
    <property type="entry name" value="H_ACA RIBONUCLEOPROTEIN COMPLEX NON-CORE SUBUNIT NAF1"/>
    <property type="match status" value="1"/>
</dbReference>
<keyword evidence="7 10" id="KW-0687">Ribonucleoprotein</keyword>
<feature type="non-terminal residue" evidence="10">
    <location>
        <position position="1"/>
    </location>
</feature>
<dbReference type="GO" id="GO:0003723">
    <property type="term" value="F:RNA binding"/>
    <property type="evidence" value="ECO:0007669"/>
    <property type="project" value="UniProtKB-KW"/>
</dbReference>
<dbReference type="GO" id="GO:0006364">
    <property type="term" value="P:rRNA processing"/>
    <property type="evidence" value="ECO:0007669"/>
    <property type="project" value="UniProtKB-KW"/>
</dbReference>
<name>V8NBY8_OPHHA</name>
<dbReference type="InterPro" id="IPR038664">
    <property type="entry name" value="Gar1/Naf1_Cbf5-bd_sf"/>
</dbReference>
<dbReference type="Pfam" id="PF04410">
    <property type="entry name" value="Gar1"/>
    <property type="match status" value="1"/>
</dbReference>
<dbReference type="InterPro" id="IPR009000">
    <property type="entry name" value="Transl_B-barrel_sf"/>
</dbReference>
<gene>
    <name evidence="10" type="primary">Naf1</name>
    <name evidence="10" type="ORF">L345_15195</name>
</gene>
<evidence type="ECO:0000256" key="6">
    <source>
        <dbReference type="ARBA" id="ARBA00023242"/>
    </source>
</evidence>
<comment type="subcellular location">
    <subcellularLocation>
        <location evidence="7">Nucleus</location>
        <location evidence="7">Nucleolus</location>
    </subcellularLocation>
</comment>
<accession>V8NBY8</accession>
<organism evidence="10 11">
    <name type="scientific">Ophiophagus hannah</name>
    <name type="common">King cobra</name>
    <name type="synonym">Naja hannah</name>
    <dbReference type="NCBI Taxonomy" id="8665"/>
    <lineage>
        <taxon>Eukaryota</taxon>
        <taxon>Metazoa</taxon>
        <taxon>Chordata</taxon>
        <taxon>Craniata</taxon>
        <taxon>Vertebrata</taxon>
        <taxon>Euteleostomi</taxon>
        <taxon>Lepidosauria</taxon>
        <taxon>Squamata</taxon>
        <taxon>Bifurcata</taxon>
        <taxon>Unidentata</taxon>
        <taxon>Episquamata</taxon>
        <taxon>Toxicofera</taxon>
        <taxon>Serpentes</taxon>
        <taxon>Colubroidea</taxon>
        <taxon>Elapidae</taxon>
        <taxon>Elapinae</taxon>
        <taxon>Ophiophagus</taxon>
    </lineage>
</organism>
<comment type="subunit">
    <text evidence="7">Component of the small nucleolar ribonucleoprotein particles containing H/ACA-type snoRNAs (H/ACA snoRNPs).</text>
</comment>
<feature type="signal peptide" evidence="9">
    <location>
        <begin position="1"/>
        <end position="20"/>
    </location>
</feature>
<feature type="chain" id="PRO_5004770624" description="H/ACA ribonucleoprotein complex subunit" evidence="9">
    <location>
        <begin position="21"/>
        <end position="107"/>
    </location>
</feature>
<proteinExistence type="inferred from homology"/>
<protein>
    <recommendedName>
        <fullName evidence="7">H/ACA ribonucleoprotein complex subunit</fullName>
    </recommendedName>
</protein>
<dbReference type="InterPro" id="IPR007504">
    <property type="entry name" value="H/ACA_rnp_Gar1/Naf1"/>
</dbReference>
<dbReference type="OrthoDB" id="21550at2759"/>
<dbReference type="SUPFAM" id="SSF50447">
    <property type="entry name" value="Translation proteins"/>
    <property type="match status" value="1"/>
</dbReference>
<evidence type="ECO:0000313" key="10">
    <source>
        <dbReference type="EMBL" id="ETE59077.1"/>
    </source>
</evidence>
<dbReference type="GO" id="GO:0005732">
    <property type="term" value="C:sno(s)RNA-containing ribonucleoprotein complex"/>
    <property type="evidence" value="ECO:0007669"/>
    <property type="project" value="InterPro"/>
</dbReference>
<comment type="caution">
    <text evidence="10">The sequence shown here is derived from an EMBL/GenBank/DDBJ whole genome shotgun (WGS) entry which is preliminary data.</text>
</comment>
<sequence length="107" mass="12479">FSKIFRFFFLLLVIIESEKGLPPVNENTVLFKENRHSLGKIFEIFGPVSHPFYVVQFNSLEHIQSKDIKIKDAALDFSDDEKEKAAKSHKKSQNIKRKKLRSQQNDS</sequence>
<feature type="non-terminal residue" evidence="10">
    <location>
        <position position="107"/>
    </location>
</feature>
<evidence type="ECO:0000256" key="2">
    <source>
        <dbReference type="ARBA" id="ARBA00022517"/>
    </source>
</evidence>
<dbReference type="Proteomes" id="UP000018936">
    <property type="component" value="Unassembled WGS sequence"/>
</dbReference>
<dbReference type="GO" id="GO:0000493">
    <property type="term" value="P:box H/ACA snoRNP assembly"/>
    <property type="evidence" value="ECO:0007669"/>
    <property type="project" value="InterPro"/>
</dbReference>
<evidence type="ECO:0000313" key="11">
    <source>
        <dbReference type="Proteomes" id="UP000018936"/>
    </source>
</evidence>
<evidence type="ECO:0000256" key="9">
    <source>
        <dbReference type="SAM" id="SignalP"/>
    </source>
</evidence>
<dbReference type="InterPro" id="IPR040309">
    <property type="entry name" value="Naf1"/>
</dbReference>
<keyword evidence="6 7" id="KW-0539">Nucleus</keyword>
<dbReference type="GO" id="GO:0001522">
    <property type="term" value="P:pseudouridine synthesis"/>
    <property type="evidence" value="ECO:0007669"/>
    <property type="project" value="InterPro"/>
</dbReference>
<evidence type="ECO:0000256" key="7">
    <source>
        <dbReference type="RuleBase" id="RU364004"/>
    </source>
</evidence>
<comment type="similarity">
    <text evidence="1">Belongs to the NAF1 family.</text>
</comment>
<feature type="compositionally biased region" description="Basic residues" evidence="8">
    <location>
        <begin position="87"/>
        <end position="101"/>
    </location>
</feature>
<dbReference type="PANTHER" id="PTHR31633">
    <property type="entry name" value="H/ACA RIBONUCLEOPROTEIN COMPLEX NON-CORE SUBUNIT NAF1"/>
    <property type="match status" value="1"/>
</dbReference>
<comment type="similarity">
    <text evidence="7">Belongs to the GAR1 family.</text>
</comment>
<feature type="region of interest" description="Disordered" evidence="8">
    <location>
        <begin position="83"/>
        <end position="107"/>
    </location>
</feature>
<dbReference type="EMBL" id="AZIM01005908">
    <property type="protein sequence ID" value="ETE59077.1"/>
    <property type="molecule type" value="Genomic_DNA"/>
</dbReference>
<keyword evidence="4" id="KW-0597">Phosphoprotein</keyword>
<evidence type="ECO:0000256" key="3">
    <source>
        <dbReference type="ARBA" id="ARBA00022552"/>
    </source>
</evidence>
<dbReference type="AlphaFoldDB" id="V8NBY8"/>